<name>A0A7X2TPS3_9SPIO</name>
<accession>A0A7X2TPS3</accession>
<proteinExistence type="predicted"/>
<evidence type="ECO:0000313" key="2">
    <source>
        <dbReference type="Proteomes" id="UP000460549"/>
    </source>
</evidence>
<comment type="caution">
    <text evidence="1">The sequence shown here is derived from an EMBL/GenBank/DDBJ whole genome shotgun (WGS) entry which is preliminary data.</text>
</comment>
<sequence>MKKFLAITILLLVAIPLFATTKMQLELGVQNSDISLNYQGDSGTVKFNAELDLGMNVIFDEKNGFNLVFAPNLTGNSFTFGGGYIYQTKIGDSTKLLLSAGPRANIKSSSWSLGVDLSAALQLNLTSKVYISVSTGTVLYVAKFEKGNTKAYIDLTIPLPKIAIGYTF</sequence>
<dbReference type="RefSeq" id="WP_154424633.1">
    <property type="nucleotide sequence ID" value="NZ_JAQYGB010000087.1"/>
</dbReference>
<dbReference type="AlphaFoldDB" id="A0A7X2TPS3"/>
<protein>
    <submittedName>
        <fullName evidence="1">Uncharacterized protein</fullName>
    </submittedName>
</protein>
<keyword evidence="2" id="KW-1185">Reference proteome</keyword>
<dbReference type="Proteomes" id="UP000460549">
    <property type="component" value="Unassembled WGS sequence"/>
</dbReference>
<organism evidence="1 2">
    <name type="scientific">Bullifex porci</name>
    <dbReference type="NCBI Taxonomy" id="2606638"/>
    <lineage>
        <taxon>Bacteria</taxon>
        <taxon>Pseudomonadati</taxon>
        <taxon>Spirochaetota</taxon>
        <taxon>Spirochaetia</taxon>
        <taxon>Spirochaetales</taxon>
        <taxon>Spirochaetaceae</taxon>
        <taxon>Bullifex</taxon>
    </lineage>
</organism>
<dbReference type="EMBL" id="VUNN01000003">
    <property type="protein sequence ID" value="MSU05736.1"/>
    <property type="molecule type" value="Genomic_DNA"/>
</dbReference>
<evidence type="ECO:0000313" key="1">
    <source>
        <dbReference type="EMBL" id="MSU05736.1"/>
    </source>
</evidence>
<gene>
    <name evidence="1" type="ORF">FYJ80_02945</name>
</gene>
<reference evidence="1 2" key="1">
    <citation type="submission" date="2019-08" db="EMBL/GenBank/DDBJ databases">
        <title>In-depth cultivation of the pig gut microbiome towards novel bacterial diversity and tailored functional studies.</title>
        <authorList>
            <person name="Wylensek D."/>
            <person name="Hitch T.C.A."/>
            <person name="Clavel T."/>
        </authorList>
    </citation>
    <scope>NUCLEOTIDE SEQUENCE [LARGE SCALE GENOMIC DNA]</scope>
    <source>
        <strain evidence="1 2">NM-380-WT-3C1</strain>
    </source>
</reference>